<feature type="domain" description="Heterokaryon incompatibility" evidence="1">
    <location>
        <begin position="24"/>
        <end position="113"/>
    </location>
</feature>
<sequence length="688" mass="78941">MRLLNVHNYQLESFIGAEEDTPQYAILSHTWGEDEITFQDITGKPLEELARRSTFYKIEQSCLRARGEDFNYICIDTCCIDKTSSAELSEAINSMFKWYQQSSVCYVYLSDFNCAQPFDYVPEREILLSSGDTSFFSCRWFTRGWTLQELIAPRKVDFLDAVWTKFGTRDGSLLDRICHRTGVWPQLFAESRCSCRMAYYPPHVRDGICIYCNQLDTLPQTLDSFAVSIKMSWASPRVTTRKEDAAYCLLGLFNINMSMLYGEGDKAFLRLQEAIARQSKDQSILLWRTPWSENIGERAPGCLAPTPANFKEPVRIVGRRVFSNINHRYEADFLGNMVPLEITDTAIRINIWVCPCTVTTLNATFEPESRQLWLGILDLAQDDDYLVRPAILLEHMGTVDLYRRVYHWLVISVDPRQVSGWYEVFQGEISHASYGPWRKNRSSITITSCLSRAFQKEIGILLQQRPIDAVRTDPSHEEGPETGPLYLMVTSNGIQYDVDSGGSHPSFSKYAARATQLPSPWAFKKCQHQGAERYFGGIHFFNFTIGSAQSTSSYPDAACQATAHRGYIAIIWGLHRRQEPDVWKSWCRVFNMNDFLRSIRTSPSLDLQESYIYLVGRAFDPAHVQRWVERQRMMLCYRCYADCQIEQATGSKALFPDSCGEQWSVDTTENILDDERFNTQVTASVTKV</sequence>
<evidence type="ECO:0000259" key="1">
    <source>
        <dbReference type="Pfam" id="PF06985"/>
    </source>
</evidence>
<dbReference type="AlphaFoldDB" id="A0A8H4UDW6"/>
<organism evidence="2 3">
    <name type="scientific">Fusarium zealandicum</name>
    <dbReference type="NCBI Taxonomy" id="1053134"/>
    <lineage>
        <taxon>Eukaryota</taxon>
        <taxon>Fungi</taxon>
        <taxon>Dikarya</taxon>
        <taxon>Ascomycota</taxon>
        <taxon>Pezizomycotina</taxon>
        <taxon>Sordariomycetes</taxon>
        <taxon>Hypocreomycetidae</taxon>
        <taxon>Hypocreales</taxon>
        <taxon>Nectriaceae</taxon>
        <taxon>Fusarium</taxon>
        <taxon>Fusarium staphyleae species complex</taxon>
    </lineage>
</organism>
<evidence type="ECO:0000313" key="2">
    <source>
        <dbReference type="EMBL" id="KAF4974355.1"/>
    </source>
</evidence>
<reference evidence="2" key="2">
    <citation type="submission" date="2020-05" db="EMBL/GenBank/DDBJ databases">
        <authorList>
            <person name="Kim H.-S."/>
            <person name="Proctor R.H."/>
            <person name="Brown D.W."/>
        </authorList>
    </citation>
    <scope>NUCLEOTIDE SEQUENCE</scope>
    <source>
        <strain evidence="2">NRRL 22465</strain>
    </source>
</reference>
<dbReference type="Pfam" id="PF06985">
    <property type="entry name" value="HET"/>
    <property type="match status" value="1"/>
</dbReference>
<proteinExistence type="predicted"/>
<evidence type="ECO:0000313" key="3">
    <source>
        <dbReference type="Proteomes" id="UP000635477"/>
    </source>
</evidence>
<keyword evidence="3" id="KW-1185">Reference proteome</keyword>
<dbReference type="PANTHER" id="PTHR10622:SF10">
    <property type="entry name" value="HET DOMAIN-CONTAINING PROTEIN"/>
    <property type="match status" value="1"/>
</dbReference>
<protein>
    <recommendedName>
        <fullName evidence="1">Heterokaryon incompatibility domain-containing protein</fullName>
    </recommendedName>
</protein>
<dbReference type="Proteomes" id="UP000635477">
    <property type="component" value="Unassembled WGS sequence"/>
</dbReference>
<accession>A0A8H4UDW6</accession>
<dbReference type="PANTHER" id="PTHR10622">
    <property type="entry name" value="HET DOMAIN-CONTAINING PROTEIN"/>
    <property type="match status" value="1"/>
</dbReference>
<dbReference type="EMBL" id="JABEYC010000766">
    <property type="protein sequence ID" value="KAF4974355.1"/>
    <property type="molecule type" value="Genomic_DNA"/>
</dbReference>
<reference evidence="2" key="1">
    <citation type="journal article" date="2020" name="BMC Genomics">
        <title>Correction to: Identification and distribution of gene clusters required for synthesis of sphingolipid metabolism inhibitors in diverse species of the filamentous fungus Fusarium.</title>
        <authorList>
            <person name="Kim H.S."/>
            <person name="Lohmar J.M."/>
            <person name="Busman M."/>
            <person name="Brown D.W."/>
            <person name="Naumann T.A."/>
            <person name="Divon H.H."/>
            <person name="Lysoe E."/>
            <person name="Uhlig S."/>
            <person name="Proctor R.H."/>
        </authorList>
    </citation>
    <scope>NUCLEOTIDE SEQUENCE</scope>
    <source>
        <strain evidence="2">NRRL 22465</strain>
    </source>
</reference>
<comment type="caution">
    <text evidence="2">The sequence shown here is derived from an EMBL/GenBank/DDBJ whole genome shotgun (WGS) entry which is preliminary data.</text>
</comment>
<dbReference type="OrthoDB" id="4981802at2759"/>
<name>A0A8H4UDW6_9HYPO</name>
<dbReference type="InterPro" id="IPR010730">
    <property type="entry name" value="HET"/>
</dbReference>
<gene>
    <name evidence="2" type="ORF">FZEAL_8733</name>
</gene>